<sequence>MSACPIPGAADNALKDFKNKTSTPGLMTSSYGTPIGNKNTALTVGPRGPMLMQDVTYLDEMSHFDRERVPERVVHAKGGGAHGYFEVTDDISNFTKCCVFGEIGKRTPLFIRFSTVGGESGSADTLRDPRGFAIKFYTEEGNWDLVGNNTPIFFVRDPMLFPSFIHVLKRNPKTHLKDPNAWWDFLSLRPESIHQTMFLYGDRGIPDGFRFMNGYGSHTFKLVNKEGQFVWCKFHILSDQGIKNLTANQATILAALDPDYAIRDLYNSIEDKDYPEWTFKIQVMTPEQADTCEFNPFDVTKVWPHDQFPLFRVGKIVLNRNVSNYFAEVEQCAFSPARVVPGIDFSPDKMLQGRLFSYNDTQLHRIGVNYWRLPINCPYRSVVHNVQIDGPMRFDSNQEDAPTYYPNTFHGPAERLTEKEAVFYCQGEVDRHDAIDDDNYSQPAIFWTKVLDQGGKKRLVENMCDHLKDCYPEIQERVVEVFGKVHPEFKSMLQSQLSSSKTKKKVVEDTVEDTKEEAKEEGKIGHALGKFGEALKEALIPS</sequence>
<evidence type="ECO:0000313" key="2">
    <source>
        <dbReference type="WBParaSite" id="JU765_v2.g15265.t1"/>
    </source>
</evidence>
<evidence type="ECO:0000313" key="1">
    <source>
        <dbReference type="Proteomes" id="UP000887576"/>
    </source>
</evidence>
<name>A0AC34QD93_9BILA</name>
<protein>
    <submittedName>
        <fullName evidence="2">Catalase</fullName>
    </submittedName>
</protein>
<proteinExistence type="predicted"/>
<organism evidence="1 2">
    <name type="scientific">Panagrolaimus sp. JU765</name>
    <dbReference type="NCBI Taxonomy" id="591449"/>
    <lineage>
        <taxon>Eukaryota</taxon>
        <taxon>Metazoa</taxon>
        <taxon>Ecdysozoa</taxon>
        <taxon>Nematoda</taxon>
        <taxon>Chromadorea</taxon>
        <taxon>Rhabditida</taxon>
        <taxon>Tylenchina</taxon>
        <taxon>Panagrolaimomorpha</taxon>
        <taxon>Panagrolaimoidea</taxon>
        <taxon>Panagrolaimidae</taxon>
        <taxon>Panagrolaimus</taxon>
    </lineage>
</organism>
<accession>A0AC34QD93</accession>
<dbReference type="WBParaSite" id="JU765_v2.g15265.t1">
    <property type="protein sequence ID" value="JU765_v2.g15265.t1"/>
    <property type="gene ID" value="JU765_v2.g15265"/>
</dbReference>
<dbReference type="Proteomes" id="UP000887576">
    <property type="component" value="Unplaced"/>
</dbReference>
<reference evidence="2" key="1">
    <citation type="submission" date="2022-11" db="UniProtKB">
        <authorList>
            <consortium name="WormBaseParasite"/>
        </authorList>
    </citation>
    <scope>IDENTIFICATION</scope>
</reference>